<reference evidence="4" key="1">
    <citation type="journal article" date="2019" name="Int. J. Syst. Evol. Microbiol.">
        <title>The Global Catalogue of Microorganisms (GCM) 10K type strain sequencing project: providing services to taxonomists for standard genome sequencing and annotation.</title>
        <authorList>
            <consortium name="The Broad Institute Genomics Platform"/>
            <consortium name="The Broad Institute Genome Sequencing Center for Infectious Disease"/>
            <person name="Wu L."/>
            <person name="Ma J."/>
        </authorList>
    </citation>
    <scope>NUCLEOTIDE SEQUENCE [LARGE SCALE GENOMIC DNA]</scope>
    <source>
        <strain evidence="4">CGMCC 1.16305</strain>
    </source>
</reference>
<gene>
    <name evidence="3" type="ORF">ACFQRG_00425</name>
</gene>
<dbReference type="PANTHER" id="PTHR39168:SF1">
    <property type="entry name" value="TRANSCRIPTIONAL REGULATORY PROTEIN"/>
    <property type="match status" value="1"/>
</dbReference>
<dbReference type="SMART" id="SM00418">
    <property type="entry name" value="HTH_ARSR"/>
    <property type="match status" value="1"/>
</dbReference>
<keyword evidence="1" id="KW-0238">DNA-binding</keyword>
<dbReference type="Proteomes" id="UP001596505">
    <property type="component" value="Unassembled WGS sequence"/>
</dbReference>
<dbReference type="InterPro" id="IPR036388">
    <property type="entry name" value="WH-like_DNA-bd_sf"/>
</dbReference>
<dbReference type="InterPro" id="IPR036390">
    <property type="entry name" value="WH_DNA-bd_sf"/>
</dbReference>
<organism evidence="3 4">
    <name type="scientific">Scopulibacillus cellulosilyticus</name>
    <dbReference type="NCBI Taxonomy" id="2665665"/>
    <lineage>
        <taxon>Bacteria</taxon>
        <taxon>Bacillati</taxon>
        <taxon>Bacillota</taxon>
        <taxon>Bacilli</taxon>
        <taxon>Bacillales</taxon>
        <taxon>Sporolactobacillaceae</taxon>
        <taxon>Scopulibacillus</taxon>
    </lineage>
</organism>
<dbReference type="RefSeq" id="WP_380962507.1">
    <property type="nucleotide sequence ID" value="NZ_JBHTCO010000001.1"/>
</dbReference>
<dbReference type="EMBL" id="JBHTCO010000001">
    <property type="protein sequence ID" value="MFC7391475.1"/>
    <property type="molecule type" value="Genomic_DNA"/>
</dbReference>
<dbReference type="Gene3D" id="1.10.10.10">
    <property type="entry name" value="Winged helix-like DNA-binding domain superfamily/Winged helix DNA-binding domain"/>
    <property type="match status" value="1"/>
</dbReference>
<dbReference type="NCBIfam" id="NF033788">
    <property type="entry name" value="HTH_metalloreg"/>
    <property type="match status" value="1"/>
</dbReference>
<dbReference type="PRINTS" id="PR00778">
    <property type="entry name" value="HTHARSR"/>
</dbReference>
<feature type="domain" description="HTH arsR-type" evidence="2">
    <location>
        <begin position="1"/>
        <end position="94"/>
    </location>
</feature>
<dbReference type="Pfam" id="PF12840">
    <property type="entry name" value="HTH_20"/>
    <property type="match status" value="1"/>
</dbReference>
<evidence type="ECO:0000256" key="1">
    <source>
        <dbReference type="ARBA" id="ARBA00023125"/>
    </source>
</evidence>
<evidence type="ECO:0000313" key="3">
    <source>
        <dbReference type="EMBL" id="MFC7391475.1"/>
    </source>
</evidence>
<dbReference type="PROSITE" id="PS50987">
    <property type="entry name" value="HTH_ARSR_2"/>
    <property type="match status" value="1"/>
</dbReference>
<dbReference type="SUPFAM" id="SSF46785">
    <property type="entry name" value="Winged helix' DNA-binding domain"/>
    <property type="match status" value="1"/>
</dbReference>
<accession>A0ABW2PTC5</accession>
<sequence length="230" mass="25331">MEMYSGISETASLMGDPTRLSILMSLADGRALTAGELAKIAKVTPQTASAHLTKLVQGSLITVETQGRHRYYSLASHEVAYAIEAVAVISPPLEVRSLSESSHKKALSFARTCYGHIAGELGVALTDAMLKLGYFRDFGKVYKVTEKGKQWLQKFGIDPLPEKINLNAVPHHIDWTVRRHHIAGPLALAITERLIDLGWIQRGSIRRSIRMTELGHSKILEEFGIDSTSL</sequence>
<dbReference type="PANTHER" id="PTHR39168">
    <property type="entry name" value="TRANSCRIPTIONAL REGULATOR-RELATED"/>
    <property type="match status" value="1"/>
</dbReference>
<dbReference type="InterPro" id="IPR001845">
    <property type="entry name" value="HTH_ArsR_DNA-bd_dom"/>
</dbReference>
<comment type="caution">
    <text evidence="3">The sequence shown here is derived from an EMBL/GenBank/DDBJ whole genome shotgun (WGS) entry which is preliminary data.</text>
</comment>
<proteinExistence type="predicted"/>
<evidence type="ECO:0000313" key="4">
    <source>
        <dbReference type="Proteomes" id="UP001596505"/>
    </source>
</evidence>
<name>A0ABW2PTC5_9BACL</name>
<dbReference type="InterPro" id="IPR011991">
    <property type="entry name" value="ArsR-like_HTH"/>
</dbReference>
<dbReference type="InterPro" id="IPR052543">
    <property type="entry name" value="HTH_Metal-responsive_Reg"/>
</dbReference>
<protein>
    <submittedName>
        <fullName evidence="3">ArsR/SmtB family transcription factor</fullName>
    </submittedName>
</protein>
<dbReference type="CDD" id="cd00090">
    <property type="entry name" value="HTH_ARSR"/>
    <property type="match status" value="1"/>
</dbReference>
<keyword evidence="4" id="KW-1185">Reference proteome</keyword>
<evidence type="ECO:0000259" key="2">
    <source>
        <dbReference type="PROSITE" id="PS50987"/>
    </source>
</evidence>